<evidence type="ECO:0000256" key="1">
    <source>
        <dbReference type="SAM" id="MobiDB-lite"/>
    </source>
</evidence>
<dbReference type="AlphaFoldDB" id="A0A7G8AJN7"/>
<protein>
    <submittedName>
        <fullName evidence="2">Uncharacterized protein</fullName>
    </submittedName>
</protein>
<accession>A0A7G8AJN7</accession>
<name>A0A7G8AJN7_ECOLX</name>
<organism evidence="2">
    <name type="scientific">Escherichia coli</name>
    <dbReference type="NCBI Taxonomy" id="562"/>
    <lineage>
        <taxon>Bacteria</taxon>
        <taxon>Pseudomonadati</taxon>
        <taxon>Pseudomonadota</taxon>
        <taxon>Gammaproteobacteria</taxon>
        <taxon>Enterobacterales</taxon>
        <taxon>Enterobacteriaceae</taxon>
        <taxon>Escherichia</taxon>
    </lineage>
</organism>
<evidence type="ECO:0000313" key="2">
    <source>
        <dbReference type="EMBL" id="QNI19828.1"/>
    </source>
</evidence>
<feature type="region of interest" description="Disordered" evidence="1">
    <location>
        <begin position="58"/>
        <end position="85"/>
    </location>
</feature>
<proteinExistence type="predicted"/>
<reference evidence="2" key="1">
    <citation type="submission" date="2020-05" db="EMBL/GenBank/DDBJ databases">
        <authorList>
            <person name="Sadek M."/>
            <person name="Ortiz de la Rosa J.M."/>
        </authorList>
    </citation>
    <scope>NUCLEOTIDE SEQUENCE</scope>
    <source>
        <strain evidence="2">EGY17</strain>
        <plasmid evidence="2">pEGYMCR_IncI2</plasmid>
    </source>
</reference>
<keyword evidence="2" id="KW-0614">Plasmid</keyword>
<geneLocation type="plasmid" evidence="2">
    <name>pEGYMCR_IncI2</name>
</geneLocation>
<sequence>MHFHAPAAERLWWLGTIPSQCVYNRSELTYYQVFFPPFLKKNTIKYRQLHSCNARQGMEGAKENTREQRGHIAPKRGAAADEHTRMHRAIPSPCKARTDQQAMIMLICAAECRS</sequence>
<feature type="compositionally biased region" description="Basic and acidic residues" evidence="1">
    <location>
        <begin position="60"/>
        <end position="70"/>
    </location>
</feature>
<dbReference type="EMBL" id="MT499885">
    <property type="protein sequence ID" value="QNI19828.1"/>
    <property type="molecule type" value="Genomic_DNA"/>
</dbReference>